<keyword evidence="1" id="KW-0479">Metal-binding</keyword>
<organism evidence="3 4">
    <name type="scientific">Trichonephila clavata</name>
    <name type="common">Joro spider</name>
    <name type="synonym">Nephila clavata</name>
    <dbReference type="NCBI Taxonomy" id="2740835"/>
    <lineage>
        <taxon>Eukaryota</taxon>
        <taxon>Metazoa</taxon>
        <taxon>Ecdysozoa</taxon>
        <taxon>Arthropoda</taxon>
        <taxon>Chelicerata</taxon>
        <taxon>Arachnida</taxon>
        <taxon>Araneae</taxon>
        <taxon>Araneomorphae</taxon>
        <taxon>Entelegynae</taxon>
        <taxon>Araneoidea</taxon>
        <taxon>Nephilidae</taxon>
        <taxon>Trichonephila</taxon>
    </lineage>
</organism>
<feature type="domain" description="C2H2-type" evidence="2">
    <location>
        <begin position="61"/>
        <end position="88"/>
    </location>
</feature>
<dbReference type="OrthoDB" id="6077919at2759"/>
<dbReference type="Pfam" id="PF13912">
    <property type="entry name" value="zf-C2H2_6"/>
    <property type="match status" value="1"/>
</dbReference>
<comment type="caution">
    <text evidence="3">The sequence shown here is derived from an EMBL/GenBank/DDBJ whole genome shotgun (WGS) entry which is preliminary data.</text>
</comment>
<name>A0A8X6HM89_TRICU</name>
<keyword evidence="1" id="KW-0862">Zinc</keyword>
<evidence type="ECO:0000313" key="3">
    <source>
        <dbReference type="EMBL" id="GFR24905.1"/>
    </source>
</evidence>
<protein>
    <recommendedName>
        <fullName evidence="2">C2H2-type domain-containing protein</fullName>
    </recommendedName>
</protein>
<gene>
    <name evidence="3" type="ORF">TNCT_545001</name>
</gene>
<proteinExistence type="predicted"/>
<dbReference type="AlphaFoldDB" id="A0A8X6HM89"/>
<keyword evidence="1" id="KW-0863">Zinc-finger</keyword>
<dbReference type="InterPro" id="IPR036236">
    <property type="entry name" value="Znf_C2H2_sf"/>
</dbReference>
<dbReference type="PROSITE" id="PS50157">
    <property type="entry name" value="ZINC_FINGER_C2H2_2"/>
    <property type="match status" value="1"/>
</dbReference>
<reference evidence="3" key="1">
    <citation type="submission" date="2020-07" db="EMBL/GenBank/DDBJ databases">
        <title>Multicomponent nature underlies the extraordinary mechanical properties of spider dragline silk.</title>
        <authorList>
            <person name="Kono N."/>
            <person name="Nakamura H."/>
            <person name="Mori M."/>
            <person name="Yoshida Y."/>
            <person name="Ohtoshi R."/>
            <person name="Malay A.D."/>
            <person name="Moran D.A.P."/>
            <person name="Tomita M."/>
            <person name="Numata K."/>
            <person name="Arakawa K."/>
        </authorList>
    </citation>
    <scope>NUCLEOTIDE SEQUENCE</scope>
</reference>
<dbReference type="GO" id="GO:0008270">
    <property type="term" value="F:zinc ion binding"/>
    <property type="evidence" value="ECO:0007669"/>
    <property type="project" value="UniProtKB-KW"/>
</dbReference>
<sequence>MAECLQSTSEEEWFYFCISCANIHREPVFILIVSRYSFLTCIECQETFKTGYKTKKRTPAHFCIDCKEIFPTPLLLKLHSEEHSGDLPYKCSTCLKVFAVYSAWEWHRKQRDTIQKIDCRKCWRSFKGKVCPGVLCDLNKKHQVHCAVCCIGSNGIEYVTA</sequence>
<evidence type="ECO:0000313" key="4">
    <source>
        <dbReference type="Proteomes" id="UP000887116"/>
    </source>
</evidence>
<dbReference type="InterPro" id="IPR013087">
    <property type="entry name" value="Znf_C2H2_type"/>
</dbReference>
<dbReference type="PROSITE" id="PS00028">
    <property type="entry name" value="ZINC_FINGER_C2H2_1"/>
    <property type="match status" value="1"/>
</dbReference>
<keyword evidence="4" id="KW-1185">Reference proteome</keyword>
<dbReference type="Proteomes" id="UP000887116">
    <property type="component" value="Unassembled WGS sequence"/>
</dbReference>
<accession>A0A8X6HM89</accession>
<evidence type="ECO:0000259" key="2">
    <source>
        <dbReference type="PROSITE" id="PS50157"/>
    </source>
</evidence>
<dbReference type="SUPFAM" id="SSF57667">
    <property type="entry name" value="beta-beta-alpha zinc fingers"/>
    <property type="match status" value="1"/>
</dbReference>
<dbReference type="EMBL" id="BMAO01008574">
    <property type="protein sequence ID" value="GFR24905.1"/>
    <property type="molecule type" value="Genomic_DNA"/>
</dbReference>
<dbReference type="Gene3D" id="3.30.160.60">
    <property type="entry name" value="Classic Zinc Finger"/>
    <property type="match status" value="1"/>
</dbReference>
<evidence type="ECO:0000256" key="1">
    <source>
        <dbReference type="PROSITE-ProRule" id="PRU00042"/>
    </source>
</evidence>